<feature type="region of interest" description="Disordered" evidence="2">
    <location>
        <begin position="34"/>
        <end position="53"/>
    </location>
</feature>
<keyword evidence="1" id="KW-0175">Coiled coil</keyword>
<proteinExistence type="predicted"/>
<feature type="coiled-coil region" evidence="1">
    <location>
        <begin position="291"/>
        <end position="318"/>
    </location>
</feature>
<gene>
    <name evidence="3" type="ORF">D5018_20515</name>
</gene>
<keyword evidence="4" id="KW-1185">Reference proteome</keyword>
<reference evidence="3 4" key="1">
    <citation type="submission" date="2018-09" db="EMBL/GenBank/DDBJ databases">
        <title>Phylogeny of the Shewanellaceae, and recommendation for two new genera, Pseudoshewanella and Parashewanella.</title>
        <authorList>
            <person name="Wang G."/>
        </authorList>
    </citation>
    <scope>NUCLEOTIDE SEQUENCE [LARGE SCALE GENOMIC DNA]</scope>
    <source>
        <strain evidence="3 4">C51</strain>
    </source>
</reference>
<dbReference type="Proteomes" id="UP000281474">
    <property type="component" value="Unassembled WGS sequence"/>
</dbReference>
<dbReference type="RefSeq" id="WP_121840839.1">
    <property type="nucleotide sequence ID" value="NZ_ML014886.1"/>
</dbReference>
<organism evidence="3 4">
    <name type="scientific">Parashewanella curva</name>
    <dbReference type="NCBI Taxonomy" id="2338552"/>
    <lineage>
        <taxon>Bacteria</taxon>
        <taxon>Pseudomonadati</taxon>
        <taxon>Pseudomonadota</taxon>
        <taxon>Gammaproteobacteria</taxon>
        <taxon>Alteromonadales</taxon>
        <taxon>Shewanellaceae</taxon>
        <taxon>Parashewanella</taxon>
    </lineage>
</organism>
<dbReference type="EMBL" id="QZEI01000137">
    <property type="protein sequence ID" value="RLV57819.1"/>
    <property type="molecule type" value="Genomic_DNA"/>
</dbReference>
<name>A0A3L8PSM0_9GAMM</name>
<evidence type="ECO:0000313" key="3">
    <source>
        <dbReference type="EMBL" id="RLV57819.1"/>
    </source>
</evidence>
<sequence>MATGKSAISQPTRGDCKTELQSFRYSHKRGADTLSFSSSNHKRYRSSRVTKDKDPTYTASVSATTFHEQPTDLRVSQTAFDKNDSVAEKALKNLLVATNGEVELTAKYTQEVALLVPNKRDWFCMKEYKKLIELQLSQCDCLKHLEFAQKLYEKNTELYSWLQNLPNRLSNRGNLLTATACFLDYITVAHYPPTTLFCPNTMFCWRNLPDSQTIEQLCSEKVGSQLPTTSSPIDDDLLSTDKEELPLILEETKALSPDTTSSDLTASFTGLASKPEHVKEIDDIAIGAEMAKRHVKQIQELSSAIKKLSQSITRQHAESSEHFSQLKDFRVYIPKEQKKVFDASLFKIERIQDQQKKGIYQLYKKLTEISKVGDVSPTN</sequence>
<evidence type="ECO:0000256" key="2">
    <source>
        <dbReference type="SAM" id="MobiDB-lite"/>
    </source>
</evidence>
<comment type="caution">
    <text evidence="3">The sequence shown here is derived from an EMBL/GenBank/DDBJ whole genome shotgun (WGS) entry which is preliminary data.</text>
</comment>
<accession>A0A3L8PSM0</accession>
<evidence type="ECO:0000256" key="1">
    <source>
        <dbReference type="SAM" id="Coils"/>
    </source>
</evidence>
<evidence type="ECO:0000313" key="4">
    <source>
        <dbReference type="Proteomes" id="UP000281474"/>
    </source>
</evidence>
<protein>
    <submittedName>
        <fullName evidence="3">Uncharacterized protein</fullName>
    </submittedName>
</protein>
<dbReference type="AlphaFoldDB" id="A0A3L8PSM0"/>